<name>A0A3M2KW31_9NOCA</name>
<dbReference type="AlphaFoldDB" id="A0A3M2KW31"/>
<keyword evidence="1" id="KW-0732">Signal</keyword>
<feature type="signal peptide" evidence="1">
    <location>
        <begin position="1"/>
        <end position="24"/>
    </location>
</feature>
<feature type="domain" description="Metallo-beta-lactamase" evidence="2">
    <location>
        <begin position="120"/>
        <end position="328"/>
    </location>
</feature>
<feature type="chain" id="PRO_5038556823" description="Metallo-beta-lactamase domain-containing protein" evidence="1">
    <location>
        <begin position="25"/>
        <end position="388"/>
    </location>
</feature>
<accession>A0A3M2KW31</accession>
<dbReference type="Proteomes" id="UP000279275">
    <property type="component" value="Unassembled WGS sequence"/>
</dbReference>
<dbReference type="Gene3D" id="3.60.15.10">
    <property type="entry name" value="Ribonuclease Z/Hydroxyacylglutathione hydrolase-like"/>
    <property type="match status" value="1"/>
</dbReference>
<sequence length="388" mass="41568">MAGTIRRLVAGAAGVAGLSALVRAAWDVPEELGATANEIAPVAAGASSYRDRKFHNTEPSVQLAPGSSPSLLTSVLTRRNVGRPPRPVPLVSEPPAGTAGALAVTWYGHASALLEVDGFRVLTDPVWSERVSPSQLVGPARLHPVPLPLTDLPPLDAIVISHDHYDHLDLATVRALTDTQDALFVVPLGIGAHLRKWRVPAARIVELDWGTSTTLNRPAGSGADALVITCTEARHFSGRGTSRNLTQWASWVISGPRHRAYFGGDTGYTKAFAEIGANYGPFDLTLLPVGAYDEHWPDIHMNPEEAVAAHADVCVGAAGYGVMVPIHWATFNLAFHPWVEPIRRMRAAAQAAGTRTAVPLPGQRLDIDTLSPQVEWWEDVDKPGKTDE</sequence>
<keyword evidence="4" id="KW-1185">Reference proteome</keyword>
<dbReference type="SUPFAM" id="SSF56281">
    <property type="entry name" value="Metallo-hydrolase/oxidoreductase"/>
    <property type="match status" value="1"/>
</dbReference>
<protein>
    <recommendedName>
        <fullName evidence="2">Metallo-beta-lactamase domain-containing protein</fullName>
    </recommendedName>
</protein>
<dbReference type="Pfam" id="PF12706">
    <property type="entry name" value="Lactamase_B_2"/>
    <property type="match status" value="1"/>
</dbReference>
<dbReference type="PANTHER" id="PTHR15032">
    <property type="entry name" value="N-ACYL-PHOSPHATIDYLETHANOLAMINE-HYDROLYZING PHOSPHOLIPASE D"/>
    <property type="match status" value="1"/>
</dbReference>
<evidence type="ECO:0000259" key="2">
    <source>
        <dbReference type="Pfam" id="PF12706"/>
    </source>
</evidence>
<dbReference type="EMBL" id="RFFH01000013">
    <property type="protein sequence ID" value="RMI29679.1"/>
    <property type="molecule type" value="Genomic_DNA"/>
</dbReference>
<proteinExistence type="predicted"/>
<dbReference type="InterPro" id="IPR036866">
    <property type="entry name" value="RibonucZ/Hydroxyglut_hydro"/>
</dbReference>
<comment type="caution">
    <text evidence="3">The sequence shown here is derived from an EMBL/GenBank/DDBJ whole genome shotgun (WGS) entry which is preliminary data.</text>
</comment>
<dbReference type="RefSeq" id="WP_122190580.1">
    <property type="nucleotide sequence ID" value="NZ_RFFH01000013.1"/>
</dbReference>
<dbReference type="InterPro" id="IPR001279">
    <property type="entry name" value="Metallo-B-lactamas"/>
</dbReference>
<organism evidence="3 4">
    <name type="scientific">Nocardia stercoris</name>
    <dbReference type="NCBI Taxonomy" id="2483361"/>
    <lineage>
        <taxon>Bacteria</taxon>
        <taxon>Bacillati</taxon>
        <taxon>Actinomycetota</taxon>
        <taxon>Actinomycetes</taxon>
        <taxon>Mycobacteriales</taxon>
        <taxon>Nocardiaceae</taxon>
        <taxon>Nocardia</taxon>
    </lineage>
</organism>
<dbReference type="PANTHER" id="PTHR15032:SF4">
    <property type="entry name" value="N-ACYL-PHOSPHATIDYLETHANOLAMINE-HYDROLYZING PHOSPHOLIPASE D"/>
    <property type="match status" value="1"/>
</dbReference>
<gene>
    <name evidence="3" type="ORF">EBN03_25105</name>
</gene>
<dbReference type="OrthoDB" id="9805728at2"/>
<reference evidence="3 4" key="1">
    <citation type="submission" date="2018-10" db="EMBL/GenBank/DDBJ databases">
        <title>Isolation from cow dung.</title>
        <authorList>
            <person name="Ling L."/>
        </authorList>
    </citation>
    <scope>NUCLEOTIDE SEQUENCE [LARGE SCALE GENOMIC DNA]</scope>
    <source>
        <strain evidence="3 4">NEAU-LL90</strain>
    </source>
</reference>
<evidence type="ECO:0000313" key="4">
    <source>
        <dbReference type="Proteomes" id="UP000279275"/>
    </source>
</evidence>
<dbReference type="GO" id="GO:0005737">
    <property type="term" value="C:cytoplasm"/>
    <property type="evidence" value="ECO:0007669"/>
    <property type="project" value="TreeGrafter"/>
</dbReference>
<evidence type="ECO:0000313" key="3">
    <source>
        <dbReference type="EMBL" id="RMI29679.1"/>
    </source>
</evidence>
<evidence type="ECO:0000256" key="1">
    <source>
        <dbReference type="SAM" id="SignalP"/>
    </source>
</evidence>